<keyword evidence="1" id="KW-0472">Membrane</keyword>
<organism evidence="2 3">
    <name type="scientific">Romanomermis culicivorax</name>
    <name type="common">Nematode worm</name>
    <dbReference type="NCBI Taxonomy" id="13658"/>
    <lineage>
        <taxon>Eukaryota</taxon>
        <taxon>Metazoa</taxon>
        <taxon>Ecdysozoa</taxon>
        <taxon>Nematoda</taxon>
        <taxon>Enoplea</taxon>
        <taxon>Dorylaimia</taxon>
        <taxon>Mermithida</taxon>
        <taxon>Mermithoidea</taxon>
        <taxon>Mermithidae</taxon>
        <taxon>Romanomermis</taxon>
    </lineage>
</organism>
<dbReference type="Proteomes" id="UP000887565">
    <property type="component" value="Unplaced"/>
</dbReference>
<dbReference type="AlphaFoldDB" id="A0A915INA1"/>
<evidence type="ECO:0000256" key="1">
    <source>
        <dbReference type="SAM" id="Phobius"/>
    </source>
</evidence>
<proteinExistence type="predicted"/>
<evidence type="ECO:0000313" key="2">
    <source>
        <dbReference type="Proteomes" id="UP000887565"/>
    </source>
</evidence>
<feature type="transmembrane region" description="Helical" evidence="1">
    <location>
        <begin position="98"/>
        <end position="127"/>
    </location>
</feature>
<accession>A0A915INA1</accession>
<name>A0A915INA1_ROMCU</name>
<reference evidence="3" key="1">
    <citation type="submission" date="2022-11" db="UniProtKB">
        <authorList>
            <consortium name="WormBaseParasite"/>
        </authorList>
    </citation>
    <scope>IDENTIFICATION</scope>
</reference>
<evidence type="ECO:0000313" key="3">
    <source>
        <dbReference type="WBParaSite" id="nRc.2.0.1.t15451-RA"/>
    </source>
</evidence>
<keyword evidence="1" id="KW-1133">Transmembrane helix</keyword>
<keyword evidence="2" id="KW-1185">Reference proteome</keyword>
<dbReference type="WBParaSite" id="nRc.2.0.1.t15451-RA">
    <property type="protein sequence ID" value="nRc.2.0.1.t15451-RA"/>
    <property type="gene ID" value="nRc.2.0.1.g15451"/>
</dbReference>
<sequence length="140" mass="14511">MADAGDDFSSFILSHFDAAQQNAAAGVFSSCNGNGGGCENAASDKFICLNFMQMTKIIIIGTTRLAVTVNRVPATRSRLNAPAMVCHLTTARAGTGRICLVSIASGPAAVFFLTKIMVMPMAFIWLAKGLADPVGGPPNG</sequence>
<protein>
    <submittedName>
        <fullName evidence="3">Uncharacterized protein</fullName>
    </submittedName>
</protein>
<keyword evidence="1" id="KW-0812">Transmembrane</keyword>